<dbReference type="AlphaFoldDB" id="A0A0C9Y240"/>
<keyword evidence="2" id="KW-1185">Reference proteome</keyword>
<gene>
    <name evidence="1" type="ORF">PISMIDRAFT_175301</name>
</gene>
<proteinExistence type="predicted"/>
<sequence>MRPASGKGLLTCRPYNEAARTCLRVLSPSSFTYCKQNSCVDTYHRLIVSLSSS</sequence>
<dbReference type="Proteomes" id="UP000054018">
    <property type="component" value="Unassembled WGS sequence"/>
</dbReference>
<reference evidence="2" key="2">
    <citation type="submission" date="2015-01" db="EMBL/GenBank/DDBJ databases">
        <title>Evolutionary Origins and Diversification of the Mycorrhizal Mutualists.</title>
        <authorList>
            <consortium name="DOE Joint Genome Institute"/>
            <consortium name="Mycorrhizal Genomics Consortium"/>
            <person name="Kohler A."/>
            <person name="Kuo A."/>
            <person name="Nagy L.G."/>
            <person name="Floudas D."/>
            <person name="Copeland A."/>
            <person name="Barry K.W."/>
            <person name="Cichocki N."/>
            <person name="Veneault-Fourrey C."/>
            <person name="LaButti K."/>
            <person name="Lindquist E.A."/>
            <person name="Lipzen A."/>
            <person name="Lundell T."/>
            <person name="Morin E."/>
            <person name="Murat C."/>
            <person name="Riley R."/>
            <person name="Ohm R."/>
            <person name="Sun H."/>
            <person name="Tunlid A."/>
            <person name="Henrissat B."/>
            <person name="Grigoriev I.V."/>
            <person name="Hibbett D.S."/>
            <person name="Martin F."/>
        </authorList>
    </citation>
    <scope>NUCLEOTIDE SEQUENCE [LARGE SCALE GENOMIC DNA]</scope>
    <source>
        <strain evidence="2">441</strain>
    </source>
</reference>
<evidence type="ECO:0000313" key="2">
    <source>
        <dbReference type="Proteomes" id="UP000054018"/>
    </source>
</evidence>
<organism evidence="1 2">
    <name type="scientific">Pisolithus microcarpus 441</name>
    <dbReference type="NCBI Taxonomy" id="765257"/>
    <lineage>
        <taxon>Eukaryota</taxon>
        <taxon>Fungi</taxon>
        <taxon>Dikarya</taxon>
        <taxon>Basidiomycota</taxon>
        <taxon>Agaricomycotina</taxon>
        <taxon>Agaricomycetes</taxon>
        <taxon>Agaricomycetidae</taxon>
        <taxon>Boletales</taxon>
        <taxon>Sclerodermatineae</taxon>
        <taxon>Pisolithaceae</taxon>
        <taxon>Pisolithus</taxon>
    </lineage>
</organism>
<accession>A0A0C9Y240</accession>
<evidence type="ECO:0000313" key="1">
    <source>
        <dbReference type="EMBL" id="KIK18795.1"/>
    </source>
</evidence>
<dbReference type="HOGENOM" id="CLU_3069559_0_0_1"/>
<reference evidence="1 2" key="1">
    <citation type="submission" date="2014-04" db="EMBL/GenBank/DDBJ databases">
        <authorList>
            <consortium name="DOE Joint Genome Institute"/>
            <person name="Kuo A."/>
            <person name="Kohler A."/>
            <person name="Costa M.D."/>
            <person name="Nagy L.G."/>
            <person name="Floudas D."/>
            <person name="Copeland A."/>
            <person name="Barry K.W."/>
            <person name="Cichocki N."/>
            <person name="Veneault-Fourrey C."/>
            <person name="LaButti K."/>
            <person name="Lindquist E.A."/>
            <person name="Lipzen A."/>
            <person name="Lundell T."/>
            <person name="Morin E."/>
            <person name="Murat C."/>
            <person name="Sun H."/>
            <person name="Tunlid A."/>
            <person name="Henrissat B."/>
            <person name="Grigoriev I.V."/>
            <person name="Hibbett D.S."/>
            <person name="Martin F."/>
            <person name="Nordberg H.P."/>
            <person name="Cantor M.N."/>
            <person name="Hua S.X."/>
        </authorList>
    </citation>
    <scope>NUCLEOTIDE SEQUENCE [LARGE SCALE GENOMIC DNA]</scope>
    <source>
        <strain evidence="1 2">441</strain>
    </source>
</reference>
<name>A0A0C9Y240_9AGAM</name>
<protein>
    <submittedName>
        <fullName evidence="1">Uncharacterized protein</fullName>
    </submittedName>
</protein>
<dbReference type="EMBL" id="KN833796">
    <property type="protein sequence ID" value="KIK18795.1"/>
    <property type="molecule type" value="Genomic_DNA"/>
</dbReference>